<feature type="region of interest" description="Disordered" evidence="1">
    <location>
        <begin position="24"/>
        <end position="51"/>
    </location>
</feature>
<reference evidence="3" key="1">
    <citation type="journal article" date="2020" name="Stud. Mycol.">
        <title>101 Dothideomycetes genomes: A test case for predicting lifestyles and emergence of pathogens.</title>
        <authorList>
            <person name="Haridas S."/>
            <person name="Albert R."/>
            <person name="Binder M."/>
            <person name="Bloem J."/>
            <person name="LaButti K."/>
            <person name="Salamov A."/>
            <person name="Andreopoulos B."/>
            <person name="Baker S."/>
            <person name="Barry K."/>
            <person name="Bills G."/>
            <person name="Bluhm B."/>
            <person name="Cannon C."/>
            <person name="Castanera R."/>
            <person name="Culley D."/>
            <person name="Daum C."/>
            <person name="Ezra D."/>
            <person name="Gonzalez J."/>
            <person name="Henrissat B."/>
            <person name="Kuo A."/>
            <person name="Liang C."/>
            <person name="Lipzen A."/>
            <person name="Lutzoni F."/>
            <person name="Magnuson J."/>
            <person name="Mondo S."/>
            <person name="Nolan M."/>
            <person name="Ohm R."/>
            <person name="Pangilinan J."/>
            <person name="Park H.-J."/>
            <person name="Ramirez L."/>
            <person name="Alfaro M."/>
            <person name="Sun H."/>
            <person name="Tritt A."/>
            <person name="Yoshinaga Y."/>
            <person name="Zwiers L.-H."/>
            <person name="Turgeon B."/>
            <person name="Goodwin S."/>
            <person name="Spatafora J."/>
            <person name="Crous P."/>
            <person name="Grigoriev I."/>
        </authorList>
    </citation>
    <scope>NUCLEOTIDE SEQUENCE [LARGE SCALE GENOMIC DNA]</scope>
    <source>
        <strain evidence="3">CBS 304.66</strain>
    </source>
</reference>
<dbReference type="AlphaFoldDB" id="A0A9P4K3W6"/>
<evidence type="ECO:0000313" key="2">
    <source>
        <dbReference type="EMBL" id="KAF2261653.1"/>
    </source>
</evidence>
<keyword evidence="3" id="KW-1185">Reference proteome</keyword>
<comment type="caution">
    <text evidence="2">The sequence shown here is derived from an EMBL/GenBank/DDBJ whole genome shotgun (WGS) entry which is preliminary data.</text>
</comment>
<sequence length="205" mass="22804">MPISSAEVTAISGRCLSNTQITAVSQPSPNRHHPSVHRSSPDLYTRGTEASETYRRRVSSISVNGAESPSILEVVKADVRNFPRRLLSHLTRDPRPNCASKSFKRTWPGKETIRRHVASGPAPQRIKVCRIGRLEAATGRSSRPQQQSDVFELQQSTVDEATTVPPLFLSNSTMHYGAASDTSERAEEARRAFAIRSQIRKRRLC</sequence>
<proteinExistence type="predicted"/>
<evidence type="ECO:0000313" key="3">
    <source>
        <dbReference type="Proteomes" id="UP000800093"/>
    </source>
</evidence>
<organism evidence="2 3">
    <name type="scientific">Lojkania enalia</name>
    <dbReference type="NCBI Taxonomy" id="147567"/>
    <lineage>
        <taxon>Eukaryota</taxon>
        <taxon>Fungi</taxon>
        <taxon>Dikarya</taxon>
        <taxon>Ascomycota</taxon>
        <taxon>Pezizomycotina</taxon>
        <taxon>Dothideomycetes</taxon>
        <taxon>Pleosporomycetidae</taxon>
        <taxon>Pleosporales</taxon>
        <taxon>Pleosporales incertae sedis</taxon>
        <taxon>Lojkania</taxon>
    </lineage>
</organism>
<accession>A0A9P4K3W6</accession>
<evidence type="ECO:0000256" key="1">
    <source>
        <dbReference type="SAM" id="MobiDB-lite"/>
    </source>
</evidence>
<name>A0A9P4K3W6_9PLEO</name>
<gene>
    <name evidence="2" type="ORF">CC78DRAFT_583463</name>
</gene>
<dbReference type="EMBL" id="ML986653">
    <property type="protein sequence ID" value="KAF2261653.1"/>
    <property type="molecule type" value="Genomic_DNA"/>
</dbReference>
<dbReference type="Proteomes" id="UP000800093">
    <property type="component" value="Unassembled WGS sequence"/>
</dbReference>
<protein>
    <submittedName>
        <fullName evidence="2">Uncharacterized protein</fullName>
    </submittedName>
</protein>